<dbReference type="Proteomes" id="UP000503440">
    <property type="component" value="Plasmid pB18-4"/>
</dbReference>
<dbReference type="InterPro" id="IPR013762">
    <property type="entry name" value="Integrase-like_cat_sf"/>
</dbReference>
<protein>
    <submittedName>
        <fullName evidence="1">Uncharacterized protein</fullName>
    </submittedName>
</protein>
<organism evidence="1 2">
    <name type="scientific">Acinetobacter indicus</name>
    <dbReference type="NCBI Taxonomy" id="756892"/>
    <lineage>
        <taxon>Bacteria</taxon>
        <taxon>Pseudomonadati</taxon>
        <taxon>Pseudomonadota</taxon>
        <taxon>Gammaproteobacteria</taxon>
        <taxon>Moraxellales</taxon>
        <taxon>Moraxellaceae</taxon>
        <taxon>Acinetobacter</taxon>
    </lineage>
</organism>
<dbReference type="EMBL" id="CP044459">
    <property type="protein sequence ID" value="QIC72154.1"/>
    <property type="molecule type" value="Genomic_DNA"/>
</dbReference>
<evidence type="ECO:0000313" key="2">
    <source>
        <dbReference type="Proteomes" id="UP000503440"/>
    </source>
</evidence>
<dbReference type="AlphaFoldDB" id="A0A6C0Y7C0"/>
<dbReference type="Gene3D" id="1.10.443.10">
    <property type="entry name" value="Intergrase catalytic core"/>
    <property type="match status" value="1"/>
</dbReference>
<keyword evidence="1" id="KW-0614">Plasmid</keyword>
<sequence length="490" mass="56682">MTDAEIVEVVNPIDTKEFSVEEYPQRLRDYMLHKFTQLEDSTQMDYQRKFEINFSKFSHLPIVDALSATVSDVFDRYNQSELTYATFRIYRAALCYGIASYYEKWRRNELDQEVSASLSMMVLNDIYQLAIRKIDFTDEEVAAFDKKPETSSLKAKRFEQGFYEYLVNIPKRQLTRTPKKPKPVPLVSLNYDKPIRIIDLLKCFVKANMLVGLRPIEWLEATFLCDIKTKDLIMRVKNAKHTHGRANGTHRILVLSDIDETETRYLMEYYCFYQVSLERKAMDFLYKNNEFFSQQSLFADSGIKSNDADQLTNIPVNLAATHTQTYLKNTTLEQMIDANGVPQAGCADKLNRALQNELYKKYKEYLTSIGQELMDISKRPTLYSTRHQCIANAKAGDKEPHEIAGFFGHASIKTNRDHYGKKAHGWSGWGDFKFSPTAESILQVSGGYEFLETCENDYYSTIDQNLSEANVVNETTTHYDKRSENNGLNL</sequence>
<dbReference type="RefSeq" id="WP_163146713.1">
    <property type="nucleotide sequence ID" value="NZ_CP044459.1"/>
</dbReference>
<reference evidence="1 2" key="1">
    <citation type="submission" date="2019-09" db="EMBL/GenBank/DDBJ databases">
        <title>Non-baumannii Acinetobacter spp. carrying blaNDM-1 isolated in China.</title>
        <authorList>
            <person name="Cui C."/>
            <person name="Chen C."/>
            <person name="Sun J."/>
            <person name="Liu Y."/>
        </authorList>
    </citation>
    <scope>NUCLEOTIDE SEQUENCE [LARGE SCALE GENOMIC DNA]</scope>
    <source>
        <strain evidence="1 2">B18</strain>
        <plasmid evidence="2">pb18-4</plasmid>
    </source>
</reference>
<accession>A0A6C0Y7C0</accession>
<evidence type="ECO:0000313" key="1">
    <source>
        <dbReference type="EMBL" id="QIC72154.1"/>
    </source>
</evidence>
<name>A0A6C0Y7C0_9GAMM</name>
<dbReference type="GO" id="GO:0006310">
    <property type="term" value="P:DNA recombination"/>
    <property type="evidence" value="ECO:0007669"/>
    <property type="project" value="InterPro"/>
</dbReference>
<gene>
    <name evidence="1" type="ORF">FSC09_17495</name>
</gene>
<geneLocation type="plasmid" evidence="2">
    <name>pb18-4</name>
</geneLocation>
<proteinExistence type="predicted"/>
<dbReference type="GO" id="GO:0015074">
    <property type="term" value="P:DNA integration"/>
    <property type="evidence" value="ECO:0007669"/>
    <property type="project" value="InterPro"/>
</dbReference>
<dbReference type="GO" id="GO:0003677">
    <property type="term" value="F:DNA binding"/>
    <property type="evidence" value="ECO:0007669"/>
    <property type="project" value="InterPro"/>
</dbReference>